<dbReference type="EMBL" id="AEYJ02001369">
    <property type="protein sequence ID" value="KFH02675.1"/>
    <property type="molecule type" value="Genomic_DNA"/>
</dbReference>
<evidence type="ECO:0000313" key="2">
    <source>
        <dbReference type="EMBL" id="KFH02675.1"/>
    </source>
</evidence>
<organism evidence="2 3">
    <name type="scientific">Toxoplasma gondii VAND</name>
    <dbReference type="NCBI Taxonomy" id="933077"/>
    <lineage>
        <taxon>Eukaryota</taxon>
        <taxon>Sar</taxon>
        <taxon>Alveolata</taxon>
        <taxon>Apicomplexa</taxon>
        <taxon>Conoidasida</taxon>
        <taxon>Coccidia</taxon>
        <taxon>Eucoccidiorida</taxon>
        <taxon>Eimeriorina</taxon>
        <taxon>Sarcocystidae</taxon>
        <taxon>Toxoplasma</taxon>
    </lineage>
</organism>
<keyword evidence="2" id="KW-0413">Isomerase</keyword>
<dbReference type="VEuPathDB" id="ToxoDB:TGVAND_305940B"/>
<feature type="non-terminal residue" evidence="2">
    <location>
        <position position="1"/>
    </location>
</feature>
<dbReference type="Proteomes" id="UP000028840">
    <property type="component" value="Unassembled WGS sequence"/>
</dbReference>
<reference evidence="2 3" key="2">
    <citation type="journal article" date="2015" name="Eukaryot. Cell">
        <title>Genetic mapping reveals that sinefungin resistance in Toxoplasma gondii is controlled by a putative amino acid transporter locus that can be used as a negative selectable marker.</title>
        <authorList>
            <person name="Behnke M.S."/>
            <person name="Khan A."/>
            <person name="Sibley L.D."/>
        </authorList>
    </citation>
    <scope>NUCLEOTIDE SEQUENCE [LARGE SCALE GENOMIC DNA]</scope>
    <source>
        <strain evidence="2 3">VAND</strain>
    </source>
</reference>
<dbReference type="AlphaFoldDB" id="A0A086PQP3"/>
<evidence type="ECO:0000313" key="3">
    <source>
        <dbReference type="Proteomes" id="UP000028840"/>
    </source>
</evidence>
<proteinExistence type="predicted"/>
<dbReference type="GO" id="GO:0003755">
    <property type="term" value="F:peptidyl-prolyl cis-trans isomerase activity"/>
    <property type="evidence" value="ECO:0007669"/>
    <property type="project" value="UniProtKB-EC"/>
</dbReference>
<accession>A0A086PQP3</accession>
<dbReference type="EC" id="5.2.1.8" evidence="2"/>
<feature type="region of interest" description="Disordered" evidence="1">
    <location>
        <begin position="1"/>
        <end position="71"/>
    </location>
</feature>
<gene>
    <name evidence="2" type="ORF">TGVAND_305940B</name>
</gene>
<comment type="caution">
    <text evidence="2">The sequence shown here is derived from an EMBL/GenBank/DDBJ whole genome shotgun (WGS) entry which is preliminary data.</text>
</comment>
<sequence length="101" mass="10735">NAMKPWFNNRDALDATASHPARHSSAVGKYLPPSLLPGKSVKQTASGRMQAPTPPKASQKRDAETAGLAGVESSGTAQALLEYAVPQKVKVARKTFDFSGW</sequence>
<reference evidence="2 3" key="1">
    <citation type="submission" date="2014-08" db="EMBL/GenBank/DDBJ databases">
        <authorList>
            <person name="Sibley D."/>
            <person name="Venepally P."/>
            <person name="Karamycheva S."/>
            <person name="Hadjithomas M."/>
            <person name="Khan A."/>
            <person name="Brunk B."/>
            <person name="Roos D."/>
            <person name="Caler E."/>
            <person name="Lorenzi H."/>
        </authorList>
    </citation>
    <scope>NUCLEOTIDE SEQUENCE [LARGE SCALE GENOMIC DNA]</scope>
    <source>
        <strain evidence="2 3">VAND</strain>
    </source>
</reference>
<name>A0A086PQP3_TOXGO</name>
<protein>
    <submittedName>
        <fullName evidence="2">Peptidyl-prolyl cis-trans isomerase, cyclophilin-type domain-containing protein</fullName>
        <ecNumber evidence="2">5.2.1.8</ecNumber>
    </submittedName>
</protein>
<evidence type="ECO:0000256" key="1">
    <source>
        <dbReference type="SAM" id="MobiDB-lite"/>
    </source>
</evidence>